<evidence type="ECO:0008006" key="3">
    <source>
        <dbReference type="Google" id="ProtNLM"/>
    </source>
</evidence>
<sequence>MTALVAAPMSAGGADANAPTDDLTQVELVWIEKRTEHWIRFGRDVGEQILDRRRRIVFFAPGAVFALVRWASNDYGTIFSRLDIVRAVRTGEAFQTHPTVMPGGAVLLRANGWPDVERVLQIIDAIEAAGIDPVDAAPDHWRHVHNRLAAGETPRAYTLARHRAFGMRREIGV</sequence>
<protein>
    <recommendedName>
        <fullName evidence="3">DUF2840 domain-containing protein</fullName>
    </recommendedName>
</protein>
<dbReference type="EMBL" id="FZPA01000008">
    <property type="protein sequence ID" value="SNS93721.1"/>
    <property type="molecule type" value="Genomic_DNA"/>
</dbReference>
<reference evidence="1 2" key="1">
    <citation type="submission" date="2017-06" db="EMBL/GenBank/DDBJ databases">
        <authorList>
            <person name="Kim H.J."/>
            <person name="Triplett B.A."/>
        </authorList>
    </citation>
    <scope>NUCLEOTIDE SEQUENCE [LARGE SCALE GENOMIC DNA]</scope>
    <source>
        <strain evidence="1 2">DS15</strain>
    </source>
</reference>
<evidence type="ECO:0000313" key="1">
    <source>
        <dbReference type="EMBL" id="SNS93721.1"/>
    </source>
</evidence>
<dbReference type="Proteomes" id="UP000198339">
    <property type="component" value="Unassembled WGS sequence"/>
</dbReference>
<dbReference type="OrthoDB" id="9810432at2"/>
<accession>A0A239IJJ2</accession>
<dbReference type="RefSeq" id="WP_089216159.1">
    <property type="nucleotide sequence ID" value="NZ_FZPA01000008.1"/>
</dbReference>
<gene>
    <name evidence="1" type="ORF">SAMN06295955_10825</name>
</gene>
<dbReference type="AlphaFoldDB" id="A0A239IJJ2"/>
<dbReference type="Pfam" id="PF11000">
    <property type="entry name" value="DUF2840"/>
    <property type="match status" value="1"/>
</dbReference>
<organism evidence="1 2">
    <name type="scientific">Sphingopyxis indica</name>
    <dbReference type="NCBI Taxonomy" id="436663"/>
    <lineage>
        <taxon>Bacteria</taxon>
        <taxon>Pseudomonadati</taxon>
        <taxon>Pseudomonadota</taxon>
        <taxon>Alphaproteobacteria</taxon>
        <taxon>Sphingomonadales</taxon>
        <taxon>Sphingomonadaceae</taxon>
        <taxon>Sphingopyxis</taxon>
    </lineage>
</organism>
<dbReference type="InterPro" id="IPR021263">
    <property type="entry name" value="DUF2840"/>
</dbReference>
<evidence type="ECO:0000313" key="2">
    <source>
        <dbReference type="Proteomes" id="UP000198339"/>
    </source>
</evidence>
<proteinExistence type="predicted"/>
<name>A0A239IJJ2_9SPHN</name>
<keyword evidence="2" id="KW-1185">Reference proteome</keyword>